<dbReference type="OrthoDB" id="252131at2"/>
<accession>A0A5C6EZB4</accession>
<keyword evidence="2" id="KW-0326">Glycosidase</keyword>
<evidence type="ECO:0000259" key="1">
    <source>
        <dbReference type="Pfam" id="PF21254"/>
    </source>
</evidence>
<evidence type="ECO:0000313" key="3">
    <source>
        <dbReference type="Proteomes" id="UP000318288"/>
    </source>
</evidence>
<comment type="caution">
    <text evidence="2">The sequence shown here is derived from an EMBL/GenBank/DDBJ whole genome shotgun (WGS) entry which is preliminary data.</text>
</comment>
<evidence type="ECO:0000313" key="2">
    <source>
        <dbReference type="EMBL" id="TWU54498.1"/>
    </source>
</evidence>
<dbReference type="SMART" id="SM00710">
    <property type="entry name" value="PbH1"/>
    <property type="match status" value="8"/>
</dbReference>
<feature type="domain" description="Beta-agarase/YXIM esterase-like galactose-binding" evidence="1">
    <location>
        <begin position="753"/>
        <end position="884"/>
    </location>
</feature>
<dbReference type="Proteomes" id="UP000318288">
    <property type="component" value="Unassembled WGS sequence"/>
</dbReference>
<dbReference type="SUPFAM" id="SSF49785">
    <property type="entry name" value="Galactose-binding domain-like"/>
    <property type="match status" value="3"/>
</dbReference>
<dbReference type="InterPro" id="IPR011050">
    <property type="entry name" value="Pectin_lyase_fold/virulence"/>
</dbReference>
<dbReference type="Gene3D" id="2.60.120.430">
    <property type="entry name" value="Galactose-binding lectin"/>
    <property type="match status" value="3"/>
</dbReference>
<proteinExistence type="predicted"/>
<organism evidence="2 3">
    <name type="scientific">Rubripirellula tenax</name>
    <dbReference type="NCBI Taxonomy" id="2528015"/>
    <lineage>
        <taxon>Bacteria</taxon>
        <taxon>Pseudomonadati</taxon>
        <taxon>Planctomycetota</taxon>
        <taxon>Planctomycetia</taxon>
        <taxon>Pirellulales</taxon>
        <taxon>Pirellulaceae</taxon>
        <taxon>Rubripirellula</taxon>
    </lineage>
</organism>
<gene>
    <name evidence="2" type="primary">agaA</name>
    <name evidence="2" type="ORF">Poly51_32170</name>
</gene>
<dbReference type="InterPro" id="IPR012334">
    <property type="entry name" value="Pectin_lyas_fold"/>
</dbReference>
<dbReference type="AlphaFoldDB" id="A0A5C6EZB4"/>
<feature type="domain" description="Beta-agarase/YXIM esterase-like galactose-binding" evidence="1">
    <location>
        <begin position="1021"/>
        <end position="1153"/>
    </location>
</feature>
<dbReference type="Gene3D" id="2.160.20.10">
    <property type="entry name" value="Single-stranded right-handed beta-helix, Pectin lyase-like"/>
    <property type="match status" value="1"/>
</dbReference>
<dbReference type="InterPro" id="IPR008979">
    <property type="entry name" value="Galactose-bd-like_sf"/>
</dbReference>
<dbReference type="GO" id="GO:0033916">
    <property type="term" value="F:beta-agarase activity"/>
    <property type="evidence" value="ECO:0007669"/>
    <property type="project" value="UniProtKB-EC"/>
</dbReference>
<dbReference type="InterPro" id="IPR006626">
    <property type="entry name" value="PbH1"/>
</dbReference>
<dbReference type="EC" id="3.2.1.81" evidence="2"/>
<dbReference type="EMBL" id="SJPW01000004">
    <property type="protein sequence ID" value="TWU54498.1"/>
    <property type="molecule type" value="Genomic_DNA"/>
</dbReference>
<dbReference type="Pfam" id="PF21254">
    <property type="entry name" value="AGA-YXIM_GBD"/>
    <property type="match status" value="2"/>
</dbReference>
<sequence>MVLSGISLVSLPHDESSIEAVASIEAIVPAVDDAADVVTLESFAQQDSSEAALPESNAITPFWRKVGDAPTFAPEWYANQGEVTQHVYYDDALTPAENGALLRDVISNLSAGDHIQIHAGTYSIDSYYTIQASGTESQPVTIAGAPGEEVTITRFNATQNVMNIFPSQYLIIEGLHLRGGSTGLKIQEVSHFMLHNVEISETKGNGVAANSKDTSYLYFIDNEIHDTGGNGEGLYLGAHDGSKITHNSYVIGNYIYNLNASDVGQGDGIEIKDGSYAVTIKHNFVQNTNYPGIIVYRTGRGAEDRNIIEENVIINSNDTAIQATADAVIRNNLVVTNRTGFLSKPFTTVPQNLTVVNNTIVAGTDGVRTIGWDSEDAVDNVFANNVIHSAVDRPIPNGLGNATVVGNVVVTDLAATFADIQFNGTSWDPTPLPNTQLIGTADLSYLPEVDLTGRPRITGGDVGAVDYREVGGELPDPDVPADGVYGRFDFGSDTSPLGSEYTRVTQADRYDYIAPYGWISGSVGSRDRARGDDLNRDFNFVSSGSMTFVVDVPDGNYQATVGFSDQSYAIDGMQVSIEGTSVDTISTVAGETVLRTYEFEIRDRQLSLTLTRGASGFALINSLELKRVLDVGAGVLVTPGLNQTTTESLGTSTFAVQLKTRPTAQVTINLLSTDSSEGMLSQTQLVFTPDDWDQPKTVTAIGVDDSVLDGDIEYTIMTSATESEDPAYDGLPVDDINLVNLDNEVVTDRLISQFDFGTAGSPVATGYTQVTPSDRYDPAVGHGWLGRSIGGRDRARMDDTTRDFNFVASGSMTFGVDIPAGNYQVEIVVADAIYENQGMQVLVEGEQVDTLSISGGESITRTYDVMVQDGQLTLTMVRGTRGFALINALKLTSSSTPNADPGVIVRAAANQVTSENLDSTSFTVELGSAPTSPVEINLGSNNENEGTLSTGQLVFTQENWNQPQTVTVTGVDDDLVDGDIPYQVITSNTTSLDPSYQGLDVDDVSITNLDNDISATELVNRFDFGSSTSPTEAGYTKVVPTDRYDASKGFGWLSGQLGSRDRTDADDLTRDFNHVASGAMEFAVDLANGVYRISVIIGDRYYAHSGMKVSVEGELVDTLSIGPNEFFRDSYMATVSDGQLTLEIARGESGFALINSMTIERIT</sequence>
<protein>
    <submittedName>
        <fullName evidence="2">Beta-agarase A</fullName>
        <ecNumber evidence="2">3.2.1.81</ecNumber>
    </submittedName>
</protein>
<keyword evidence="2" id="KW-0378">Hydrolase</keyword>
<name>A0A5C6EZB4_9BACT</name>
<reference evidence="2 3" key="1">
    <citation type="submission" date="2019-02" db="EMBL/GenBank/DDBJ databases">
        <title>Deep-cultivation of Planctomycetes and their phenomic and genomic characterization uncovers novel biology.</title>
        <authorList>
            <person name="Wiegand S."/>
            <person name="Jogler M."/>
            <person name="Boedeker C."/>
            <person name="Pinto D."/>
            <person name="Vollmers J."/>
            <person name="Rivas-Marin E."/>
            <person name="Kohn T."/>
            <person name="Peeters S.H."/>
            <person name="Heuer A."/>
            <person name="Rast P."/>
            <person name="Oberbeckmann S."/>
            <person name="Bunk B."/>
            <person name="Jeske O."/>
            <person name="Meyerdierks A."/>
            <person name="Storesund J.E."/>
            <person name="Kallscheuer N."/>
            <person name="Luecker S."/>
            <person name="Lage O.M."/>
            <person name="Pohl T."/>
            <person name="Merkel B.J."/>
            <person name="Hornburger P."/>
            <person name="Mueller R.-W."/>
            <person name="Bruemmer F."/>
            <person name="Labrenz M."/>
            <person name="Spormann A.M."/>
            <person name="Op Den Camp H."/>
            <person name="Overmann J."/>
            <person name="Amann R."/>
            <person name="Jetten M.S.M."/>
            <person name="Mascher T."/>
            <person name="Medema M.H."/>
            <person name="Devos D.P."/>
            <person name="Kaster A.-K."/>
            <person name="Ovreas L."/>
            <person name="Rohde M."/>
            <person name="Galperin M.Y."/>
            <person name="Jogler C."/>
        </authorList>
    </citation>
    <scope>NUCLEOTIDE SEQUENCE [LARGE SCALE GENOMIC DNA]</scope>
    <source>
        <strain evidence="2 3">Poly51</strain>
    </source>
</reference>
<dbReference type="InterPro" id="IPR049033">
    <property type="entry name" value="AGA-YXIM_GBD"/>
</dbReference>
<dbReference type="SUPFAM" id="SSF51126">
    <property type="entry name" value="Pectin lyase-like"/>
    <property type="match status" value="1"/>
</dbReference>
<keyword evidence="3" id="KW-1185">Reference proteome</keyword>